<dbReference type="EMBL" id="CP122959">
    <property type="protein sequence ID" value="WGI18892.1"/>
    <property type="molecule type" value="Genomic_DNA"/>
</dbReference>
<proteinExistence type="predicted"/>
<evidence type="ECO:0000313" key="5">
    <source>
        <dbReference type="EMBL" id="WGI18892.1"/>
    </source>
</evidence>
<dbReference type="RefSeq" id="WP_280102773.1">
    <property type="nucleotide sequence ID" value="NZ_CP122959.1"/>
</dbReference>
<dbReference type="Gene3D" id="3.40.50.300">
    <property type="entry name" value="P-loop containing nucleotide triphosphate hydrolases"/>
    <property type="match status" value="1"/>
</dbReference>
<dbReference type="PROSITE" id="PS50893">
    <property type="entry name" value="ABC_TRANSPORTER_2"/>
    <property type="match status" value="1"/>
</dbReference>
<dbReference type="SMART" id="SM00382">
    <property type="entry name" value="AAA"/>
    <property type="match status" value="1"/>
</dbReference>
<evidence type="ECO:0000256" key="2">
    <source>
        <dbReference type="ARBA" id="ARBA00022741"/>
    </source>
</evidence>
<gene>
    <name evidence="5" type="ORF">QBD03_09085</name>
</gene>
<dbReference type="InterPro" id="IPR008995">
    <property type="entry name" value="Mo/tungstate-bd_C_term_dom"/>
</dbReference>
<evidence type="ECO:0000259" key="4">
    <source>
        <dbReference type="PROSITE" id="PS50893"/>
    </source>
</evidence>
<protein>
    <submittedName>
        <fullName evidence="5">ABC transporter ATP-binding protein</fullName>
    </submittedName>
</protein>
<dbReference type="PROSITE" id="PS00211">
    <property type="entry name" value="ABC_TRANSPORTER_1"/>
    <property type="match status" value="1"/>
</dbReference>
<keyword evidence="1" id="KW-0813">Transport</keyword>
<dbReference type="InterPro" id="IPR003593">
    <property type="entry name" value="AAA+_ATPase"/>
</dbReference>
<evidence type="ECO:0000313" key="6">
    <source>
        <dbReference type="Proteomes" id="UP001179858"/>
    </source>
</evidence>
<dbReference type="Proteomes" id="UP001179858">
    <property type="component" value="Chromosome"/>
</dbReference>
<dbReference type="Gene3D" id="2.40.50.100">
    <property type="match status" value="1"/>
</dbReference>
<dbReference type="InterPro" id="IPR017871">
    <property type="entry name" value="ABC_transporter-like_CS"/>
</dbReference>
<dbReference type="GO" id="GO:0055052">
    <property type="term" value="C:ATP-binding cassette (ABC) transporter complex, substrate-binding subunit-containing"/>
    <property type="evidence" value="ECO:0007669"/>
    <property type="project" value="TreeGrafter"/>
</dbReference>
<accession>A0AAF0GMI5</accession>
<dbReference type="FunFam" id="3.40.50.300:FF:000042">
    <property type="entry name" value="Maltose/maltodextrin ABC transporter, ATP-binding protein"/>
    <property type="match status" value="1"/>
</dbReference>
<dbReference type="GO" id="GO:0005524">
    <property type="term" value="F:ATP binding"/>
    <property type="evidence" value="ECO:0007669"/>
    <property type="project" value="UniProtKB-KW"/>
</dbReference>
<dbReference type="InterPro" id="IPR003439">
    <property type="entry name" value="ABC_transporter-like_ATP-bd"/>
</dbReference>
<organism evidence="5 6">
    <name type="scientific">Latilactobacillus sakei</name>
    <name type="common">Lactobacillus sakei</name>
    <dbReference type="NCBI Taxonomy" id="1599"/>
    <lineage>
        <taxon>Bacteria</taxon>
        <taxon>Bacillati</taxon>
        <taxon>Bacillota</taxon>
        <taxon>Bacilli</taxon>
        <taxon>Lactobacillales</taxon>
        <taxon>Lactobacillaceae</taxon>
        <taxon>Latilactobacillus</taxon>
    </lineage>
</organism>
<evidence type="ECO:0000256" key="1">
    <source>
        <dbReference type="ARBA" id="ARBA00022448"/>
    </source>
</evidence>
<dbReference type="PANTHER" id="PTHR43875:SF1">
    <property type="entry name" value="OSMOPROTECTIVE COMPOUNDS UPTAKE ATP-BINDING PROTEIN GGTA"/>
    <property type="match status" value="1"/>
</dbReference>
<dbReference type="SUPFAM" id="SSF50331">
    <property type="entry name" value="MOP-like"/>
    <property type="match status" value="1"/>
</dbReference>
<dbReference type="InterPro" id="IPR047641">
    <property type="entry name" value="ABC_transpr_MalK/UgpC-like"/>
</dbReference>
<dbReference type="PANTHER" id="PTHR43875">
    <property type="entry name" value="MALTODEXTRIN IMPORT ATP-BINDING PROTEIN MSMX"/>
    <property type="match status" value="1"/>
</dbReference>
<sequence length="338" mass="36909">MGIQFDAVSMRYGQQTVLQQLNFEIPSGVLTTILGPSGCGKSTLLMLIAGLLKPSTGTIKLPEKTTVGMVFQDYALYPHLTVQENIAFPLKMQHIRKKERQQRVQALATQLQITDCLVKKPHALSGGQQQRVAIARALAKQPGILLLDEPLSNLDARLRLEMRDFLKQLQTQLQITMVIVTHDQDEALHMGQSMLVLNDGVVQQFGRPNQIYQRPQNLFVARFIGNPMINTLSLAALAGALNLTATQQAATATIAIRPESIIAPAEYPSEQLLGTFKGRVNNQETFGSETRTALQIGSKTVISTAINVGQAGDQWGLLKSGVLGYDAAGQLLWAGDEQ</sequence>
<keyword evidence="3 5" id="KW-0067">ATP-binding</keyword>
<keyword evidence="2" id="KW-0547">Nucleotide-binding</keyword>
<dbReference type="GO" id="GO:0016887">
    <property type="term" value="F:ATP hydrolysis activity"/>
    <property type="evidence" value="ECO:0007669"/>
    <property type="project" value="InterPro"/>
</dbReference>
<dbReference type="InterPro" id="IPR027417">
    <property type="entry name" value="P-loop_NTPase"/>
</dbReference>
<feature type="domain" description="ABC transporter" evidence="4">
    <location>
        <begin position="3"/>
        <end position="224"/>
    </location>
</feature>
<evidence type="ECO:0000256" key="3">
    <source>
        <dbReference type="ARBA" id="ARBA00022840"/>
    </source>
</evidence>
<dbReference type="SUPFAM" id="SSF52540">
    <property type="entry name" value="P-loop containing nucleoside triphosphate hydrolases"/>
    <property type="match status" value="1"/>
</dbReference>
<dbReference type="GO" id="GO:0140359">
    <property type="term" value="F:ABC-type transporter activity"/>
    <property type="evidence" value="ECO:0007669"/>
    <property type="project" value="UniProtKB-ARBA"/>
</dbReference>
<dbReference type="AlphaFoldDB" id="A0AAF0GMI5"/>
<reference evidence="5" key="1">
    <citation type="submission" date="2023-04" db="EMBL/GenBank/DDBJ databases">
        <title>Novel strain of Lactilactobacillus sakei and use thereof.</title>
        <authorList>
            <person name="Kim S.Y."/>
        </authorList>
    </citation>
    <scope>NUCLEOTIDE SEQUENCE</scope>
    <source>
        <strain evidence="5">HUP1</strain>
    </source>
</reference>
<dbReference type="Pfam" id="PF00005">
    <property type="entry name" value="ABC_tran"/>
    <property type="match status" value="1"/>
</dbReference>
<name>A0AAF0GMI5_LATSK</name>